<accession>A0A7X0RS13</accession>
<evidence type="ECO:0000256" key="1">
    <source>
        <dbReference type="SAM" id="MobiDB-lite"/>
    </source>
</evidence>
<keyword evidence="3" id="KW-1185">Reference proteome</keyword>
<organism evidence="2 3">
    <name type="scientific">Cohnella nanjingensis</name>
    <dbReference type="NCBI Taxonomy" id="1387779"/>
    <lineage>
        <taxon>Bacteria</taxon>
        <taxon>Bacillati</taxon>
        <taxon>Bacillota</taxon>
        <taxon>Bacilli</taxon>
        <taxon>Bacillales</taxon>
        <taxon>Paenibacillaceae</taxon>
        <taxon>Cohnella</taxon>
    </lineage>
</organism>
<dbReference type="EMBL" id="JACJVP010000029">
    <property type="protein sequence ID" value="MBB6672602.1"/>
    <property type="molecule type" value="Genomic_DNA"/>
</dbReference>
<name>A0A7X0RS13_9BACL</name>
<dbReference type="Proteomes" id="UP000547209">
    <property type="component" value="Unassembled WGS sequence"/>
</dbReference>
<gene>
    <name evidence="2" type="ORF">H7C19_18125</name>
</gene>
<dbReference type="AlphaFoldDB" id="A0A7X0RS13"/>
<dbReference type="RefSeq" id="WP_185144094.1">
    <property type="nucleotide sequence ID" value="NZ_JACJVP010000029.1"/>
</dbReference>
<sequence>MTNTVDKQALLKDMGDTLTAYIKLYQGANAAEVKSWMDAIRSGKYESAPPAERQADVYREALEWYANKENYEWNADDEDFFSAPWASVVDDDGERARQALSACPTTQPSGIREPVQWFAEQMEQTLRRNDHKGGWGACSDAYLWGKLEEEIEELRQHYPRYDRPGELDGIARDASDVANIVMMLADNACRPGINSTEGDPAGTIGYYPDVSIKRSTEEEETDD</sequence>
<protein>
    <submittedName>
        <fullName evidence="2">Uncharacterized protein</fullName>
    </submittedName>
</protein>
<proteinExistence type="predicted"/>
<comment type="caution">
    <text evidence="2">The sequence shown here is derived from an EMBL/GenBank/DDBJ whole genome shotgun (WGS) entry which is preliminary data.</text>
</comment>
<feature type="region of interest" description="Disordered" evidence="1">
    <location>
        <begin position="194"/>
        <end position="223"/>
    </location>
</feature>
<evidence type="ECO:0000313" key="3">
    <source>
        <dbReference type="Proteomes" id="UP000547209"/>
    </source>
</evidence>
<evidence type="ECO:0000313" key="2">
    <source>
        <dbReference type="EMBL" id="MBB6672602.1"/>
    </source>
</evidence>
<reference evidence="2 3" key="1">
    <citation type="submission" date="2020-08" db="EMBL/GenBank/DDBJ databases">
        <title>Cohnella phylogeny.</title>
        <authorList>
            <person name="Dunlap C."/>
        </authorList>
    </citation>
    <scope>NUCLEOTIDE SEQUENCE [LARGE SCALE GENOMIC DNA]</scope>
    <source>
        <strain evidence="2 3">DSM 28246</strain>
    </source>
</reference>